<organism evidence="2 3">
    <name type="scientific">Rothia endophytica</name>
    <dbReference type="NCBI Taxonomy" id="1324766"/>
    <lineage>
        <taxon>Bacteria</taxon>
        <taxon>Bacillati</taxon>
        <taxon>Actinomycetota</taxon>
        <taxon>Actinomycetes</taxon>
        <taxon>Micrococcales</taxon>
        <taxon>Micrococcaceae</taxon>
        <taxon>Rothia</taxon>
    </lineage>
</organism>
<evidence type="ECO:0000313" key="2">
    <source>
        <dbReference type="EMBL" id="GAA4800659.1"/>
    </source>
</evidence>
<name>A0ABP9BXA6_9MICC</name>
<evidence type="ECO:0000256" key="1">
    <source>
        <dbReference type="SAM" id="Phobius"/>
    </source>
</evidence>
<keyword evidence="3" id="KW-1185">Reference proteome</keyword>
<gene>
    <name evidence="2" type="ORF">GCM10023352_20940</name>
</gene>
<dbReference type="Proteomes" id="UP001500187">
    <property type="component" value="Unassembled WGS sequence"/>
</dbReference>
<reference evidence="3" key="1">
    <citation type="journal article" date="2019" name="Int. J. Syst. Evol. Microbiol.">
        <title>The Global Catalogue of Microorganisms (GCM) 10K type strain sequencing project: providing services to taxonomists for standard genome sequencing and annotation.</title>
        <authorList>
            <consortium name="The Broad Institute Genomics Platform"/>
            <consortium name="The Broad Institute Genome Sequencing Center for Infectious Disease"/>
            <person name="Wu L."/>
            <person name="Ma J."/>
        </authorList>
    </citation>
    <scope>NUCLEOTIDE SEQUENCE [LARGE SCALE GENOMIC DNA]</scope>
    <source>
        <strain evidence="3">JCM 18541</strain>
    </source>
</reference>
<evidence type="ECO:0000313" key="3">
    <source>
        <dbReference type="Proteomes" id="UP001500187"/>
    </source>
</evidence>
<comment type="caution">
    <text evidence="2">The sequence shown here is derived from an EMBL/GenBank/DDBJ whole genome shotgun (WGS) entry which is preliminary data.</text>
</comment>
<sequence>MRFTSTVDRVLAMWLAGVLTAVIIALASLALINRLVYGPEGQVRAYFAAVREGDGSRALGILGAQVPEGDASMLDGDALRASLEGVHQLQTTDTVVRDGGERATVTVSYLVNNQQHSSEFNLHKVGSHWGVFDQWAIDQGTLPTVHVDAKALSAATLNGQKVAVKGGSQDFAVTFPGVYQVTYESALYSSVSDSTLITAPGETPVLTLDLEPSPTAVASVRQQVKTYLDTCAAQNSLYPTGCPFEYAFNGRVAGDLTWLITEYPDPEINLANGAWSLSESQGKAEISFTALDLYTGKKKQVNQEVIFEVAGSLATADETVTFTPAT</sequence>
<dbReference type="EMBL" id="BAABKP010000007">
    <property type="protein sequence ID" value="GAA4800659.1"/>
    <property type="molecule type" value="Genomic_DNA"/>
</dbReference>
<accession>A0ABP9BXA6</accession>
<keyword evidence="1" id="KW-0812">Transmembrane</keyword>
<proteinExistence type="predicted"/>
<dbReference type="RefSeq" id="WP_345447361.1">
    <property type="nucleotide sequence ID" value="NZ_BAABKP010000007.1"/>
</dbReference>
<protein>
    <submittedName>
        <fullName evidence="2">Uncharacterized protein</fullName>
    </submittedName>
</protein>
<keyword evidence="1" id="KW-0472">Membrane</keyword>
<feature type="transmembrane region" description="Helical" evidence="1">
    <location>
        <begin position="12"/>
        <end position="32"/>
    </location>
</feature>
<keyword evidence="1" id="KW-1133">Transmembrane helix</keyword>